<dbReference type="InterPro" id="IPR043129">
    <property type="entry name" value="ATPase_NBD"/>
</dbReference>
<dbReference type="Gene3D" id="3.30.420.40">
    <property type="match status" value="1"/>
</dbReference>
<reference evidence="7 8" key="1">
    <citation type="submission" date="2015-01" db="EMBL/GenBank/DDBJ databases">
        <title>Ahrensia donghaiensis sp. nov., a novel dimethylsulphoniopropionate-cleavage bacterium isolated from seawater and emended descriptions of the genus Ahrensia and Ahrensia kielensis.</title>
        <authorList>
            <person name="Liu J."/>
        </authorList>
    </citation>
    <scope>NUCLEOTIDE SEQUENCE [LARGE SCALE GENOMIC DNA]</scope>
    <source>
        <strain evidence="7 8">LZD062</strain>
    </source>
</reference>
<dbReference type="AlphaFoldDB" id="A0A0M9GNM0"/>
<keyword evidence="3" id="KW-0378">Hydrolase</keyword>
<dbReference type="OrthoDB" id="3698573at2"/>
<evidence type="ECO:0000256" key="2">
    <source>
        <dbReference type="ARBA" id="ARBA00012451"/>
    </source>
</evidence>
<dbReference type="SUPFAM" id="SSF109604">
    <property type="entry name" value="HD-domain/PDEase-like"/>
    <property type="match status" value="1"/>
</dbReference>
<dbReference type="PANTHER" id="PTHR30005:SF0">
    <property type="entry name" value="RETROGRADE REGULATION PROTEIN 2"/>
    <property type="match status" value="1"/>
</dbReference>
<dbReference type="InterPro" id="IPR048951">
    <property type="entry name" value="Ppx_C"/>
</dbReference>
<sequence length="506" mass="55650">MIETEDAQGRLKGRNPVGVIDIGSNSVRLVLYEGLVRSPAVLFNEKVSCGLGRGIAATNRMDDGAVEEALEALVRFRALADQVGVGKLYVLATAAAREAENGPAFVERAEEILRQPIQILTGIEEAHYSAQGIISAFRAPDGIAGDLGGGSLELVDINGDLAGTGITMPLGVIRLGERAESSSSTAEKIARKDIKSADILDTGKGRVFYAVGGTWRNIAKLHIAATNYPLHVTHSYEVEAEELLKFLDKIKQGNLEKFEGISDVSNSRRALLPYGAIVLTEIIKRMEPGKIVFSSSGLREGYLYAQLDEKTQRTDALYEAAEELAILRARSPRHARELAEWTAYSFEKFGIDESVDEKRYRDAACRLADIGWRAHADYRSMQSLAILAYGSFVQVDHQGRAFIALSNYFRYEGLKNESLAPEIRSITTDRIWERSKLLGGFMRVAYLFTAAMPGVMNNLEWEQTGEKEMMLVLPQSLSALAGERPSGRLNQLSKVTGWKISLSIRS</sequence>
<dbReference type="CDD" id="cd24052">
    <property type="entry name" value="ASKHA_NBD_HpPPX-GppA-like"/>
    <property type="match status" value="1"/>
</dbReference>
<dbReference type="EC" id="3.6.1.11" evidence="2"/>
<dbReference type="NCBIfam" id="TIGR03706">
    <property type="entry name" value="exo_poly_only"/>
    <property type="match status" value="1"/>
</dbReference>
<comment type="similarity">
    <text evidence="1">Belongs to the GppA/Ppx family.</text>
</comment>
<dbReference type="Pfam" id="PF21697">
    <property type="entry name" value="Ppx_C"/>
    <property type="match status" value="1"/>
</dbReference>
<dbReference type="Proteomes" id="UP000038011">
    <property type="component" value="Unassembled WGS sequence"/>
</dbReference>
<feature type="domain" description="Ppx/GppA phosphatase N-terminal" evidence="5">
    <location>
        <begin position="39"/>
        <end position="308"/>
    </location>
</feature>
<evidence type="ECO:0000256" key="4">
    <source>
        <dbReference type="ARBA" id="ARBA00047607"/>
    </source>
</evidence>
<evidence type="ECO:0000259" key="5">
    <source>
        <dbReference type="Pfam" id="PF02541"/>
    </source>
</evidence>
<dbReference type="Gene3D" id="1.10.3210.10">
    <property type="entry name" value="Hypothetical protein af1432"/>
    <property type="match status" value="1"/>
</dbReference>
<accession>A0A0M9GNM0</accession>
<proteinExistence type="inferred from homology"/>
<dbReference type="InterPro" id="IPR003695">
    <property type="entry name" value="Ppx_GppA_N"/>
</dbReference>
<comment type="caution">
    <text evidence="7">The sequence shown here is derived from an EMBL/GenBank/DDBJ whole genome shotgun (WGS) entry which is preliminary data.</text>
</comment>
<dbReference type="Pfam" id="PF02541">
    <property type="entry name" value="Ppx-GppA"/>
    <property type="match status" value="1"/>
</dbReference>
<organism evidence="7 8">
    <name type="scientific">Ahrensia marina</name>
    <dbReference type="NCBI Taxonomy" id="1514904"/>
    <lineage>
        <taxon>Bacteria</taxon>
        <taxon>Pseudomonadati</taxon>
        <taxon>Pseudomonadota</taxon>
        <taxon>Alphaproteobacteria</taxon>
        <taxon>Hyphomicrobiales</taxon>
        <taxon>Ahrensiaceae</taxon>
        <taxon>Ahrensia</taxon>
    </lineage>
</organism>
<keyword evidence="8" id="KW-1185">Reference proteome</keyword>
<comment type="catalytic activity">
    <reaction evidence="4">
        <text>[phosphate](n) + H2O = [phosphate](n-1) + phosphate + H(+)</text>
        <dbReference type="Rhea" id="RHEA:21528"/>
        <dbReference type="Rhea" id="RHEA-COMP:9859"/>
        <dbReference type="Rhea" id="RHEA-COMP:14279"/>
        <dbReference type="ChEBI" id="CHEBI:15377"/>
        <dbReference type="ChEBI" id="CHEBI:15378"/>
        <dbReference type="ChEBI" id="CHEBI:16838"/>
        <dbReference type="ChEBI" id="CHEBI:43474"/>
        <dbReference type="EC" id="3.6.1.11"/>
    </reaction>
</comment>
<dbReference type="GO" id="GO:0006793">
    <property type="term" value="P:phosphorus metabolic process"/>
    <property type="evidence" value="ECO:0007669"/>
    <property type="project" value="InterPro"/>
</dbReference>
<feature type="domain" description="Exopolyphosphatase C-terminal" evidence="6">
    <location>
        <begin position="318"/>
        <end position="502"/>
    </location>
</feature>
<dbReference type="EMBL" id="JXMU01000008">
    <property type="protein sequence ID" value="KPB01716.1"/>
    <property type="molecule type" value="Genomic_DNA"/>
</dbReference>
<dbReference type="InterPro" id="IPR022371">
    <property type="entry name" value="Exopolyphosphatase"/>
</dbReference>
<dbReference type="SUPFAM" id="SSF53067">
    <property type="entry name" value="Actin-like ATPase domain"/>
    <property type="match status" value="2"/>
</dbReference>
<dbReference type="PATRIC" id="fig|1514904.3.peg.3315"/>
<dbReference type="RefSeq" id="WP_053998533.1">
    <property type="nucleotide sequence ID" value="NZ_JXMU01000008.1"/>
</dbReference>
<evidence type="ECO:0000256" key="3">
    <source>
        <dbReference type="ARBA" id="ARBA00022801"/>
    </source>
</evidence>
<evidence type="ECO:0000313" key="7">
    <source>
        <dbReference type="EMBL" id="KPB01716.1"/>
    </source>
</evidence>
<name>A0A0M9GNM0_9HYPH</name>
<evidence type="ECO:0000259" key="6">
    <source>
        <dbReference type="Pfam" id="PF21697"/>
    </source>
</evidence>
<dbReference type="GO" id="GO:0004309">
    <property type="term" value="F:exopolyphosphatase activity"/>
    <property type="evidence" value="ECO:0007669"/>
    <property type="project" value="UniProtKB-EC"/>
</dbReference>
<dbReference type="InterPro" id="IPR050273">
    <property type="entry name" value="GppA/Ppx_hydrolase"/>
</dbReference>
<gene>
    <name evidence="7" type="ORF">SU32_06410</name>
</gene>
<dbReference type="Gene3D" id="3.30.420.150">
    <property type="entry name" value="Exopolyphosphatase. Domain 2"/>
    <property type="match status" value="1"/>
</dbReference>
<protein>
    <recommendedName>
        <fullName evidence="2">exopolyphosphatase</fullName>
        <ecNumber evidence="2">3.6.1.11</ecNumber>
    </recommendedName>
</protein>
<evidence type="ECO:0000256" key="1">
    <source>
        <dbReference type="ARBA" id="ARBA00007125"/>
    </source>
</evidence>
<evidence type="ECO:0000313" key="8">
    <source>
        <dbReference type="Proteomes" id="UP000038011"/>
    </source>
</evidence>
<dbReference type="STRING" id="1514904.SU32_06410"/>
<dbReference type="PANTHER" id="PTHR30005">
    <property type="entry name" value="EXOPOLYPHOSPHATASE"/>
    <property type="match status" value="1"/>
</dbReference>